<name>A0A0L0F843_9EUKA</name>
<feature type="non-terminal residue" evidence="1">
    <location>
        <position position="201"/>
    </location>
</feature>
<protein>
    <submittedName>
        <fullName evidence="1">Uncharacterized protein</fullName>
    </submittedName>
</protein>
<gene>
    <name evidence="1" type="ORF">SARC_15160</name>
</gene>
<accession>A0A0L0F843</accession>
<proteinExistence type="predicted"/>
<keyword evidence="2" id="KW-1185">Reference proteome</keyword>
<evidence type="ECO:0000313" key="2">
    <source>
        <dbReference type="Proteomes" id="UP000054560"/>
    </source>
</evidence>
<dbReference type="EMBL" id="KQ247296">
    <property type="protein sequence ID" value="KNC72288.1"/>
    <property type="molecule type" value="Genomic_DNA"/>
</dbReference>
<sequence length="201" mass="22419">MHALASTHSFNHIHTLSYMQTTITYTPLLHARISIYSSFNHIHTHPVSQSLLDGGRRSSSRLDTEYPLPSNQDLFTGKVASVKHLEIYLHECARGAFELDMEYESPEHMVQSWVAGVSRQPLNVPLDPYDGVSEPLEKLSQQIASARESILVQGLYSCLLRGLSVSAQNVASLSVSCSQTWRDIEITGLYKAVTQMVDDSE</sequence>
<reference evidence="1 2" key="1">
    <citation type="submission" date="2011-02" db="EMBL/GenBank/DDBJ databases">
        <title>The Genome Sequence of Sphaeroforma arctica JP610.</title>
        <authorList>
            <consortium name="The Broad Institute Genome Sequencing Platform"/>
            <person name="Russ C."/>
            <person name="Cuomo C."/>
            <person name="Young S.K."/>
            <person name="Zeng Q."/>
            <person name="Gargeya S."/>
            <person name="Alvarado L."/>
            <person name="Berlin A."/>
            <person name="Chapman S.B."/>
            <person name="Chen Z."/>
            <person name="Freedman E."/>
            <person name="Gellesch M."/>
            <person name="Goldberg J."/>
            <person name="Griggs A."/>
            <person name="Gujja S."/>
            <person name="Heilman E."/>
            <person name="Heiman D."/>
            <person name="Howarth C."/>
            <person name="Mehta T."/>
            <person name="Neiman D."/>
            <person name="Pearson M."/>
            <person name="Roberts A."/>
            <person name="Saif S."/>
            <person name="Shea T."/>
            <person name="Shenoy N."/>
            <person name="Sisk P."/>
            <person name="Stolte C."/>
            <person name="Sykes S."/>
            <person name="White J."/>
            <person name="Yandava C."/>
            <person name="Burger G."/>
            <person name="Gray M.W."/>
            <person name="Holland P.W.H."/>
            <person name="King N."/>
            <person name="Lang F.B.F."/>
            <person name="Roger A.J."/>
            <person name="Ruiz-Trillo I."/>
            <person name="Haas B."/>
            <person name="Nusbaum C."/>
            <person name="Birren B."/>
        </authorList>
    </citation>
    <scope>NUCLEOTIDE SEQUENCE [LARGE SCALE GENOMIC DNA]</scope>
    <source>
        <strain evidence="1 2">JP610</strain>
    </source>
</reference>
<dbReference type="AlphaFoldDB" id="A0A0L0F843"/>
<dbReference type="RefSeq" id="XP_014146190.1">
    <property type="nucleotide sequence ID" value="XM_014290715.1"/>
</dbReference>
<evidence type="ECO:0000313" key="1">
    <source>
        <dbReference type="EMBL" id="KNC72288.1"/>
    </source>
</evidence>
<dbReference type="Proteomes" id="UP000054560">
    <property type="component" value="Unassembled WGS sequence"/>
</dbReference>
<organism evidence="1 2">
    <name type="scientific">Sphaeroforma arctica JP610</name>
    <dbReference type="NCBI Taxonomy" id="667725"/>
    <lineage>
        <taxon>Eukaryota</taxon>
        <taxon>Ichthyosporea</taxon>
        <taxon>Ichthyophonida</taxon>
        <taxon>Sphaeroforma</taxon>
    </lineage>
</organism>
<dbReference type="GeneID" id="25915664"/>